<dbReference type="SUPFAM" id="SSF48452">
    <property type="entry name" value="TPR-like"/>
    <property type="match status" value="1"/>
</dbReference>
<dbReference type="Pfam" id="PF14322">
    <property type="entry name" value="SusD-like_3"/>
    <property type="match status" value="1"/>
</dbReference>
<organism evidence="8 9">
    <name type="scientific">Mucilaginibacter mallensis</name>
    <dbReference type="NCBI Taxonomy" id="652787"/>
    <lineage>
        <taxon>Bacteria</taxon>
        <taxon>Pseudomonadati</taxon>
        <taxon>Bacteroidota</taxon>
        <taxon>Sphingobacteriia</taxon>
        <taxon>Sphingobacteriales</taxon>
        <taxon>Sphingobacteriaceae</taxon>
        <taxon>Mucilaginibacter</taxon>
    </lineage>
</organism>
<keyword evidence="9" id="KW-1185">Reference proteome</keyword>
<dbReference type="STRING" id="652787.SAMN05216490_3226"/>
<comment type="similarity">
    <text evidence="2">Belongs to the SusD family.</text>
</comment>
<keyword evidence="5" id="KW-0998">Cell outer membrane</keyword>
<dbReference type="EMBL" id="LT629740">
    <property type="protein sequence ID" value="SDT36487.1"/>
    <property type="molecule type" value="Genomic_DNA"/>
</dbReference>
<evidence type="ECO:0000256" key="5">
    <source>
        <dbReference type="ARBA" id="ARBA00023237"/>
    </source>
</evidence>
<evidence type="ECO:0000259" key="6">
    <source>
        <dbReference type="Pfam" id="PF07980"/>
    </source>
</evidence>
<reference evidence="8 9" key="1">
    <citation type="submission" date="2016-10" db="EMBL/GenBank/DDBJ databases">
        <authorList>
            <person name="de Groot N.N."/>
        </authorList>
    </citation>
    <scope>NUCLEOTIDE SEQUENCE [LARGE SCALE GENOMIC DNA]</scope>
    <source>
        <strain evidence="8 9">MP1X4</strain>
    </source>
</reference>
<name>A0A1H1ZSB5_MUCMA</name>
<evidence type="ECO:0000313" key="9">
    <source>
        <dbReference type="Proteomes" id="UP000199679"/>
    </source>
</evidence>
<evidence type="ECO:0000313" key="8">
    <source>
        <dbReference type="EMBL" id="SDT36487.1"/>
    </source>
</evidence>
<dbReference type="InterPro" id="IPR012944">
    <property type="entry name" value="SusD_RagB_dom"/>
</dbReference>
<gene>
    <name evidence="8" type="ORF">SAMN05216490_3226</name>
</gene>
<proteinExistence type="inferred from homology"/>
<dbReference type="AlphaFoldDB" id="A0A1H1ZSB5"/>
<dbReference type="OrthoDB" id="5694214at2"/>
<protein>
    <submittedName>
        <fullName evidence="8">Starch-binding associating with outer membrane</fullName>
    </submittedName>
</protein>
<evidence type="ECO:0000256" key="1">
    <source>
        <dbReference type="ARBA" id="ARBA00004442"/>
    </source>
</evidence>
<accession>A0A1H1ZSB5</accession>
<sequence>MKKLLIFLAIGTVVFTAPSCKKTYLDLVPEDVLTQAAYFKNPAQFKAAASDFYNKMISWQSLNGSNIFDFMDNGSDLSANVTVNTEGGYAGYGRGTVNPKSTDQYWDNSYAYIRENNVLLQQAAAYTGSASDIAQYVAEAKFFRAWHHFFLLKRFGGVPIVTSVLDLTSPQLQAPRNSRYEVITQILSDLNDAIAGLPTEQAIPSADKGRVSKWAAEAFKARVELYEATWRKYTGTTTDFAGSGGPPSNQVSQFLTDAAAMAKDVMTNGGYALWNYNTQLNDRSSYYLFSIDGSGSNPLGLDKTSNNEFILKSMYDFVLHQGGINLTHTVTGYMTPNRKMMDMYLCSDGLPVDKSPLFQGYHTAASEYQNRDYRLYGYVLGYGNAPTAGSVPLTTGTSGYGNEKFAAYNYPTYRNDDQESQDYPQIRLAEVYLIYAEATFELNGSISDADLNLSINLLRARAGVAPLTNALASTYSLDMLTEIRRERTIEMWGENYRFDDLKRWGIAEASLNAPLCGQVLGDAAYTTDYINASGNPTSLYTPSLYVYGATTVATGNGNLPAITIDAAANRNFKRMHYLFPLPLKQIQLNSHLVQNNGY</sequence>
<dbReference type="InterPro" id="IPR011990">
    <property type="entry name" value="TPR-like_helical_dom_sf"/>
</dbReference>
<feature type="domain" description="SusD-like N-terminal" evidence="7">
    <location>
        <begin position="100"/>
        <end position="225"/>
    </location>
</feature>
<evidence type="ECO:0000256" key="4">
    <source>
        <dbReference type="ARBA" id="ARBA00023136"/>
    </source>
</evidence>
<dbReference type="GO" id="GO:0009279">
    <property type="term" value="C:cell outer membrane"/>
    <property type="evidence" value="ECO:0007669"/>
    <property type="project" value="UniProtKB-SubCell"/>
</dbReference>
<feature type="domain" description="RagB/SusD" evidence="6">
    <location>
        <begin position="328"/>
        <end position="598"/>
    </location>
</feature>
<dbReference type="RefSeq" id="WP_091375019.1">
    <property type="nucleotide sequence ID" value="NZ_LT629740.1"/>
</dbReference>
<evidence type="ECO:0000259" key="7">
    <source>
        <dbReference type="Pfam" id="PF14322"/>
    </source>
</evidence>
<evidence type="ECO:0000256" key="2">
    <source>
        <dbReference type="ARBA" id="ARBA00006275"/>
    </source>
</evidence>
<evidence type="ECO:0000256" key="3">
    <source>
        <dbReference type="ARBA" id="ARBA00022729"/>
    </source>
</evidence>
<dbReference type="InterPro" id="IPR033985">
    <property type="entry name" value="SusD-like_N"/>
</dbReference>
<keyword evidence="4" id="KW-0472">Membrane</keyword>
<dbReference type="Gene3D" id="1.25.40.390">
    <property type="match status" value="1"/>
</dbReference>
<comment type="subcellular location">
    <subcellularLocation>
        <location evidence="1">Cell outer membrane</location>
    </subcellularLocation>
</comment>
<dbReference type="Pfam" id="PF07980">
    <property type="entry name" value="SusD_RagB"/>
    <property type="match status" value="1"/>
</dbReference>
<dbReference type="Proteomes" id="UP000199679">
    <property type="component" value="Chromosome I"/>
</dbReference>
<keyword evidence="3" id="KW-0732">Signal</keyword>